<feature type="transmembrane region" description="Helical" evidence="8">
    <location>
        <begin position="358"/>
        <end position="376"/>
    </location>
</feature>
<reference evidence="9" key="1">
    <citation type="submission" date="2021-03" db="EMBL/GenBank/DDBJ databases">
        <title>Genomic Encyclopedia of Type Strains, Phase IV (KMG-IV): sequencing the most valuable type-strain genomes for metagenomic binning, comparative biology and taxonomic classification.</title>
        <authorList>
            <person name="Goeker M."/>
        </authorList>
    </citation>
    <scope>NUCLEOTIDE SEQUENCE</scope>
    <source>
        <strain evidence="9">DSM 15523</strain>
        <strain evidence="10 12">DSM 16476</strain>
    </source>
</reference>
<name>A0A9X0YM28_9FLAO</name>
<feature type="transmembrane region" description="Helical" evidence="8">
    <location>
        <begin position="397"/>
        <end position="418"/>
    </location>
</feature>
<dbReference type="Proteomes" id="UP001231587">
    <property type="component" value="Unassembled WGS sequence"/>
</dbReference>
<evidence type="ECO:0000256" key="1">
    <source>
        <dbReference type="ARBA" id="ARBA00004651"/>
    </source>
</evidence>
<feature type="transmembrane region" description="Helical" evidence="8">
    <location>
        <begin position="220"/>
        <end position="240"/>
    </location>
</feature>
<accession>A0A9X0YM28</accession>
<feature type="transmembrane region" description="Helical" evidence="8">
    <location>
        <begin position="98"/>
        <end position="121"/>
    </location>
</feature>
<keyword evidence="7 8" id="KW-0472">Membrane</keyword>
<organism evidence="9 11">
    <name type="scientific">Formosa algae</name>
    <dbReference type="NCBI Taxonomy" id="225843"/>
    <lineage>
        <taxon>Bacteria</taxon>
        <taxon>Pseudomonadati</taxon>
        <taxon>Bacteroidota</taxon>
        <taxon>Flavobacteriia</taxon>
        <taxon>Flavobacteriales</taxon>
        <taxon>Flavobacteriaceae</taxon>
        <taxon>Formosa</taxon>
    </lineage>
</organism>
<feature type="transmembrane region" description="Helical" evidence="8">
    <location>
        <begin position="316"/>
        <end position="338"/>
    </location>
</feature>
<dbReference type="GO" id="GO:0005886">
    <property type="term" value="C:plasma membrane"/>
    <property type="evidence" value="ECO:0007669"/>
    <property type="project" value="UniProtKB-SubCell"/>
</dbReference>
<evidence type="ECO:0000256" key="4">
    <source>
        <dbReference type="ARBA" id="ARBA00022475"/>
    </source>
</evidence>
<evidence type="ECO:0000256" key="6">
    <source>
        <dbReference type="ARBA" id="ARBA00022989"/>
    </source>
</evidence>
<dbReference type="EMBL" id="JAUSUU010000005">
    <property type="protein sequence ID" value="MDQ0335326.1"/>
    <property type="molecule type" value="Genomic_DNA"/>
</dbReference>
<dbReference type="PRINTS" id="PR00175">
    <property type="entry name" value="NAALASMPORT"/>
</dbReference>
<keyword evidence="8" id="KW-0769">Symport</keyword>
<dbReference type="GO" id="GO:0005283">
    <property type="term" value="F:amino acid:sodium symporter activity"/>
    <property type="evidence" value="ECO:0007669"/>
    <property type="project" value="InterPro"/>
</dbReference>
<dbReference type="PANTHER" id="PTHR30330">
    <property type="entry name" value="AGSS FAMILY TRANSPORTER, SODIUM-ALANINE"/>
    <property type="match status" value="1"/>
</dbReference>
<sequence>MVFLDKLFSEFASLVWGLPLLILLTGGGLYLLLYSRFLPFRFIGHAIQVLRGKYDDPNDPGEISHFQALTTALSATVGMGNIAGVAVAIAIGGPGAVFWMWVSAIIGMATKFFTSSLAVMYRGKDSEGNLQGGPMYFIMEGLGKKWKPLAVMFSVCGLVGALPIFNVNQLTQAINDILLAPNDIEIGFKSSFIIGLVLVGITSVVILGGIDRISKTAEKLVPSMVVLYFVLVLIILAVHIDEVPKYFRMIFSNAFTADNFKGDSFLGGALGGLILLGIRRAAFSNEAGIGTAPMAHGAAKTAEPIREGLVAMLGPAIDTLLVCTLTALAILVTGVWQTSEANGVSLTASAFAHAIPGYGKYLLLICIFVFSISSLFSYSYYGSKCMSFLFGADKKHYYNYIYIASIILGATTSLNMMINLIDGFFALMAIPTMLATLIMAPRVLKRVKIYVATLQKS</sequence>
<dbReference type="Gene3D" id="1.20.1740.10">
    <property type="entry name" value="Amino acid/polyamine transporter I"/>
    <property type="match status" value="1"/>
</dbReference>
<dbReference type="PROSITE" id="PS00873">
    <property type="entry name" value="NA_ALANINE_SYMP"/>
    <property type="match status" value="1"/>
</dbReference>
<keyword evidence="12" id="KW-1185">Reference proteome</keyword>
<keyword evidence="4 8" id="KW-1003">Cell membrane</keyword>
<evidence type="ECO:0000256" key="5">
    <source>
        <dbReference type="ARBA" id="ARBA00022692"/>
    </source>
</evidence>
<feature type="transmembrane region" description="Helical" evidence="8">
    <location>
        <begin position="260"/>
        <end position="278"/>
    </location>
</feature>
<dbReference type="NCBIfam" id="TIGR00835">
    <property type="entry name" value="agcS"/>
    <property type="match status" value="1"/>
</dbReference>
<dbReference type="OrthoDB" id="9804874at2"/>
<gene>
    <name evidence="9" type="ORF">J2Z56_001651</name>
    <name evidence="10" type="ORF">J2Z57_001774</name>
</gene>
<feature type="transmembrane region" description="Helical" evidence="8">
    <location>
        <begin position="186"/>
        <end position="208"/>
    </location>
</feature>
<evidence type="ECO:0000313" key="9">
    <source>
        <dbReference type="EMBL" id="MBP1839727.1"/>
    </source>
</evidence>
<evidence type="ECO:0000313" key="11">
    <source>
        <dbReference type="Proteomes" id="UP001138672"/>
    </source>
</evidence>
<keyword evidence="3 8" id="KW-0813">Transport</keyword>
<feature type="transmembrane region" description="Helical" evidence="8">
    <location>
        <begin position="72"/>
        <end position="92"/>
    </location>
</feature>
<evidence type="ECO:0000313" key="12">
    <source>
        <dbReference type="Proteomes" id="UP001231587"/>
    </source>
</evidence>
<feature type="transmembrane region" description="Helical" evidence="8">
    <location>
        <begin position="12"/>
        <end position="33"/>
    </location>
</feature>
<evidence type="ECO:0000256" key="7">
    <source>
        <dbReference type="ARBA" id="ARBA00023136"/>
    </source>
</evidence>
<dbReference type="AlphaFoldDB" id="A0A9X0YM28"/>
<protein>
    <submittedName>
        <fullName evidence="9">AGCS family alanine or glycine:cation symporter</fullName>
    </submittedName>
</protein>
<comment type="subcellular location">
    <subcellularLocation>
        <location evidence="1 8">Cell membrane</location>
        <topology evidence="1 8">Multi-pass membrane protein</topology>
    </subcellularLocation>
</comment>
<evidence type="ECO:0000313" key="10">
    <source>
        <dbReference type="EMBL" id="MDQ0335326.1"/>
    </source>
</evidence>
<dbReference type="InterPro" id="IPR001463">
    <property type="entry name" value="Na/Ala_symport"/>
</dbReference>
<feature type="transmembrane region" description="Helical" evidence="8">
    <location>
        <begin position="424"/>
        <end position="444"/>
    </location>
</feature>
<comment type="similarity">
    <text evidence="2 8">Belongs to the alanine or glycine:cation symporter (AGCS) (TC 2.A.25) family.</text>
</comment>
<feature type="transmembrane region" description="Helical" evidence="8">
    <location>
        <begin position="149"/>
        <end position="166"/>
    </location>
</feature>
<evidence type="ECO:0000256" key="8">
    <source>
        <dbReference type="RuleBase" id="RU363064"/>
    </source>
</evidence>
<comment type="caution">
    <text evidence="9">The sequence shown here is derived from an EMBL/GenBank/DDBJ whole genome shotgun (WGS) entry which is preliminary data.</text>
</comment>
<dbReference type="Proteomes" id="UP001138672">
    <property type="component" value="Unassembled WGS sequence"/>
</dbReference>
<keyword evidence="5 8" id="KW-0812">Transmembrane</keyword>
<evidence type="ECO:0000256" key="2">
    <source>
        <dbReference type="ARBA" id="ARBA00009261"/>
    </source>
</evidence>
<proteinExistence type="inferred from homology"/>
<keyword evidence="6 8" id="KW-1133">Transmembrane helix</keyword>
<evidence type="ECO:0000256" key="3">
    <source>
        <dbReference type="ARBA" id="ARBA00022448"/>
    </source>
</evidence>
<dbReference type="PANTHER" id="PTHR30330:SF3">
    <property type="entry name" value="TRANSCRIPTIONAL REGULATOR, LRP FAMILY"/>
    <property type="match status" value="1"/>
</dbReference>
<dbReference type="Pfam" id="PF01235">
    <property type="entry name" value="Na_Ala_symp"/>
    <property type="match status" value="1"/>
</dbReference>
<dbReference type="RefSeq" id="WP_057783371.1">
    <property type="nucleotide sequence ID" value="NZ_JAGGJQ010000004.1"/>
</dbReference>
<dbReference type="EMBL" id="JAGGJQ010000004">
    <property type="protein sequence ID" value="MBP1839727.1"/>
    <property type="molecule type" value="Genomic_DNA"/>
</dbReference>